<protein>
    <submittedName>
        <fullName evidence="2">Uncharacterized protein</fullName>
    </submittedName>
</protein>
<name>A0A6J5X8R3_PRUAR</name>
<evidence type="ECO:0000256" key="1">
    <source>
        <dbReference type="SAM" id="MobiDB-lite"/>
    </source>
</evidence>
<gene>
    <name evidence="2" type="ORF">ORAREDHAP_LOCUS27768</name>
</gene>
<proteinExistence type="predicted"/>
<sequence length="62" mass="7294">MPHKRASEARNTSPALERESYGLSKIGIPNAMRENRRKASKIQERARHRNNAFLICYMRRKP</sequence>
<feature type="region of interest" description="Disordered" evidence="1">
    <location>
        <begin position="1"/>
        <end position="46"/>
    </location>
</feature>
<feature type="compositionally biased region" description="Basic residues" evidence="1">
    <location>
        <begin position="35"/>
        <end position="46"/>
    </location>
</feature>
<dbReference type="AlphaFoldDB" id="A0A6J5X8R3"/>
<evidence type="ECO:0000313" key="2">
    <source>
        <dbReference type="EMBL" id="CAB4308362.1"/>
    </source>
</evidence>
<keyword evidence="3" id="KW-1185">Reference proteome</keyword>
<evidence type="ECO:0000313" key="3">
    <source>
        <dbReference type="Proteomes" id="UP000507245"/>
    </source>
</evidence>
<dbReference type="EMBL" id="CAEKKB010000004">
    <property type="protein sequence ID" value="CAB4308362.1"/>
    <property type="molecule type" value="Genomic_DNA"/>
</dbReference>
<reference evidence="3" key="1">
    <citation type="journal article" date="2020" name="Genome Biol.">
        <title>Gamete binning: chromosome-level and haplotype-resolved genome assembly enabled by high-throughput single-cell sequencing of gamete genomes.</title>
        <authorList>
            <person name="Campoy J.A."/>
            <person name="Sun H."/>
            <person name="Goel M."/>
            <person name="Jiao W.-B."/>
            <person name="Folz-Donahue K."/>
            <person name="Wang N."/>
            <person name="Rubio M."/>
            <person name="Liu C."/>
            <person name="Kukat C."/>
            <person name="Ruiz D."/>
            <person name="Huettel B."/>
            <person name="Schneeberger K."/>
        </authorList>
    </citation>
    <scope>NUCLEOTIDE SEQUENCE [LARGE SCALE GENOMIC DNA]</scope>
    <source>
        <strain evidence="3">cv. Rojo Pasion</strain>
    </source>
</reference>
<dbReference type="Proteomes" id="UP000507245">
    <property type="component" value="Unassembled WGS sequence"/>
</dbReference>
<accession>A0A6J5X8R3</accession>
<organism evidence="2 3">
    <name type="scientific">Prunus armeniaca</name>
    <name type="common">Apricot</name>
    <name type="synonym">Armeniaca vulgaris</name>
    <dbReference type="NCBI Taxonomy" id="36596"/>
    <lineage>
        <taxon>Eukaryota</taxon>
        <taxon>Viridiplantae</taxon>
        <taxon>Streptophyta</taxon>
        <taxon>Embryophyta</taxon>
        <taxon>Tracheophyta</taxon>
        <taxon>Spermatophyta</taxon>
        <taxon>Magnoliopsida</taxon>
        <taxon>eudicotyledons</taxon>
        <taxon>Gunneridae</taxon>
        <taxon>Pentapetalae</taxon>
        <taxon>rosids</taxon>
        <taxon>fabids</taxon>
        <taxon>Rosales</taxon>
        <taxon>Rosaceae</taxon>
        <taxon>Amygdaloideae</taxon>
        <taxon>Amygdaleae</taxon>
        <taxon>Prunus</taxon>
    </lineage>
</organism>